<keyword evidence="5" id="KW-0539">Nucleus</keyword>
<accession>A0A1Z5KSA3</accession>
<gene>
    <name evidence="9" type="ORF">FisN_1Hh030</name>
</gene>
<dbReference type="InParanoid" id="A0A1Z5KSA3"/>
<evidence type="ECO:0000256" key="6">
    <source>
        <dbReference type="PROSITE-ProRule" id="PRU00176"/>
    </source>
</evidence>
<dbReference type="InterPro" id="IPR012677">
    <property type="entry name" value="Nucleotide-bd_a/b_plait_sf"/>
</dbReference>
<dbReference type="PROSITE" id="PS50102">
    <property type="entry name" value="RRM"/>
    <property type="match status" value="2"/>
</dbReference>
<reference evidence="9 10" key="1">
    <citation type="journal article" date="2015" name="Plant Cell">
        <title>Oil accumulation by the oleaginous diatom Fistulifera solaris as revealed by the genome and transcriptome.</title>
        <authorList>
            <person name="Tanaka T."/>
            <person name="Maeda Y."/>
            <person name="Veluchamy A."/>
            <person name="Tanaka M."/>
            <person name="Abida H."/>
            <person name="Marechal E."/>
            <person name="Bowler C."/>
            <person name="Muto M."/>
            <person name="Sunaga Y."/>
            <person name="Tanaka M."/>
            <person name="Yoshino T."/>
            <person name="Taniguchi T."/>
            <person name="Fukuda Y."/>
            <person name="Nemoto M."/>
            <person name="Matsumoto M."/>
            <person name="Wong P.S."/>
            <person name="Aburatani S."/>
            <person name="Fujibuchi W."/>
        </authorList>
    </citation>
    <scope>NUCLEOTIDE SEQUENCE [LARGE SCALE GENOMIC DNA]</scope>
    <source>
        <strain evidence="9 10">JPCC DA0580</strain>
    </source>
</reference>
<dbReference type="SMART" id="SM00360">
    <property type="entry name" value="RRM"/>
    <property type="match status" value="2"/>
</dbReference>
<keyword evidence="4 6" id="KW-0694">RNA-binding</keyword>
<dbReference type="GO" id="GO:0003723">
    <property type="term" value="F:RNA binding"/>
    <property type="evidence" value="ECO:0007669"/>
    <property type="project" value="UniProtKB-UniRule"/>
</dbReference>
<sequence length="287" mass="31189">MASLAHVEHRNQDATVYVGNLDPTCTEELLTELFVQVGRVQSVYMPKDKLTGTHNGYGFIEFLDVVEADYAITILNMIKLMGRPLRVSKSSLQDQSLPDIGANLFIGNLDPQTVDEQLLHDTFSAFGTLTKPPYMVRDEQTNESKGFAFVSYDNFASADTAIELMSGQFLGNRQIQVQFALKKDADGKPTNERHGTRAERMLAEAQQRPAAAGATTTFFRPNDMFASAHVNADMVAPLPPPPPPPPPPPLPLTAMPPPPPPPPPPPSVPPPPPMMPPPPPPPPPPPL</sequence>
<proteinExistence type="inferred from homology"/>
<dbReference type="Pfam" id="PF00076">
    <property type="entry name" value="RRM_1"/>
    <property type="match status" value="2"/>
</dbReference>
<feature type="domain" description="RRM" evidence="8">
    <location>
        <begin position="102"/>
        <end position="182"/>
    </location>
</feature>
<dbReference type="Proteomes" id="UP000198406">
    <property type="component" value="Unassembled WGS sequence"/>
</dbReference>
<dbReference type="FunFam" id="3.30.70.330:FF:000505">
    <property type="entry name" value="Splicing factor 3B subunit 4"/>
    <property type="match status" value="1"/>
</dbReference>
<feature type="compositionally biased region" description="Pro residues" evidence="7">
    <location>
        <begin position="237"/>
        <end position="287"/>
    </location>
</feature>
<feature type="domain" description="RRM" evidence="8">
    <location>
        <begin position="14"/>
        <end position="92"/>
    </location>
</feature>
<dbReference type="GO" id="GO:0071011">
    <property type="term" value="C:precatalytic spliceosome"/>
    <property type="evidence" value="ECO:0007669"/>
    <property type="project" value="TreeGrafter"/>
</dbReference>
<feature type="region of interest" description="Disordered" evidence="7">
    <location>
        <begin position="235"/>
        <end position="287"/>
    </location>
</feature>
<dbReference type="PANTHER" id="PTHR48030">
    <property type="entry name" value="SPLICING FACTOR 3B SUBUNIT 4"/>
    <property type="match status" value="1"/>
</dbReference>
<dbReference type="InterPro" id="IPR035979">
    <property type="entry name" value="RBD_domain_sf"/>
</dbReference>
<dbReference type="GO" id="GO:0005730">
    <property type="term" value="C:nucleolus"/>
    <property type="evidence" value="ECO:0007669"/>
    <property type="project" value="TreeGrafter"/>
</dbReference>
<evidence type="ECO:0000256" key="7">
    <source>
        <dbReference type="SAM" id="MobiDB-lite"/>
    </source>
</evidence>
<evidence type="ECO:0000256" key="2">
    <source>
        <dbReference type="ARBA" id="ARBA00008363"/>
    </source>
</evidence>
<dbReference type="GO" id="GO:0048026">
    <property type="term" value="P:positive regulation of mRNA splicing, via spliceosome"/>
    <property type="evidence" value="ECO:0007669"/>
    <property type="project" value="TreeGrafter"/>
</dbReference>
<evidence type="ECO:0000256" key="3">
    <source>
        <dbReference type="ARBA" id="ARBA00022737"/>
    </source>
</evidence>
<organism evidence="9 10">
    <name type="scientific">Fistulifera solaris</name>
    <name type="common">Oleaginous diatom</name>
    <dbReference type="NCBI Taxonomy" id="1519565"/>
    <lineage>
        <taxon>Eukaryota</taxon>
        <taxon>Sar</taxon>
        <taxon>Stramenopiles</taxon>
        <taxon>Ochrophyta</taxon>
        <taxon>Bacillariophyta</taxon>
        <taxon>Bacillariophyceae</taxon>
        <taxon>Bacillariophycidae</taxon>
        <taxon>Naviculales</taxon>
        <taxon>Naviculaceae</taxon>
        <taxon>Fistulifera</taxon>
    </lineage>
</organism>
<name>A0A1Z5KSA3_FISSO</name>
<dbReference type="AlphaFoldDB" id="A0A1Z5KSA3"/>
<evidence type="ECO:0000313" key="9">
    <source>
        <dbReference type="EMBL" id="GAX28972.1"/>
    </source>
</evidence>
<evidence type="ECO:0000313" key="10">
    <source>
        <dbReference type="Proteomes" id="UP000198406"/>
    </source>
</evidence>
<keyword evidence="3" id="KW-0677">Repeat</keyword>
<evidence type="ECO:0000256" key="4">
    <source>
        <dbReference type="ARBA" id="ARBA00022884"/>
    </source>
</evidence>
<protein>
    <submittedName>
        <fullName evidence="9">Splicing factor 3B subunit 4</fullName>
    </submittedName>
</protein>
<comment type="subcellular location">
    <subcellularLocation>
        <location evidence="1">Nucleus</location>
    </subcellularLocation>
</comment>
<evidence type="ECO:0000256" key="1">
    <source>
        <dbReference type="ARBA" id="ARBA00004123"/>
    </source>
</evidence>
<comment type="similarity">
    <text evidence="2">Belongs to the SF3B4 family.</text>
</comment>
<dbReference type="PANTHER" id="PTHR48030:SF3">
    <property type="entry name" value="SPLICING FACTOR 3B SUBUNIT 4"/>
    <property type="match status" value="1"/>
</dbReference>
<dbReference type="InterPro" id="IPR000504">
    <property type="entry name" value="RRM_dom"/>
</dbReference>
<dbReference type="SUPFAM" id="SSF54928">
    <property type="entry name" value="RNA-binding domain, RBD"/>
    <property type="match status" value="1"/>
</dbReference>
<dbReference type="InterPro" id="IPR034158">
    <property type="entry name" value="SF3B4_RRM1"/>
</dbReference>
<evidence type="ECO:0000259" key="8">
    <source>
        <dbReference type="PROSITE" id="PS50102"/>
    </source>
</evidence>
<dbReference type="EMBL" id="BDSP01000284">
    <property type="protein sequence ID" value="GAX28972.1"/>
    <property type="molecule type" value="Genomic_DNA"/>
</dbReference>
<dbReference type="InterPro" id="IPR052084">
    <property type="entry name" value="SF3B4_spliceosome_assoc"/>
</dbReference>
<evidence type="ECO:0000256" key="5">
    <source>
        <dbReference type="ARBA" id="ARBA00023242"/>
    </source>
</evidence>
<dbReference type="CDD" id="cd12334">
    <property type="entry name" value="RRM1_SF3B4"/>
    <property type="match status" value="1"/>
</dbReference>
<comment type="caution">
    <text evidence="9">The sequence shown here is derived from an EMBL/GenBank/DDBJ whole genome shotgun (WGS) entry which is preliminary data.</text>
</comment>
<dbReference type="OrthoDB" id="10259687at2759"/>
<dbReference type="Gene3D" id="3.30.70.330">
    <property type="match status" value="2"/>
</dbReference>
<keyword evidence="10" id="KW-1185">Reference proteome</keyword>